<feature type="transmembrane region" description="Helical" evidence="5">
    <location>
        <begin position="439"/>
        <end position="458"/>
    </location>
</feature>
<dbReference type="EMBL" id="CP024847">
    <property type="protein sequence ID" value="AUR52164.1"/>
    <property type="molecule type" value="Genomic_DNA"/>
</dbReference>
<evidence type="ECO:0000259" key="6">
    <source>
        <dbReference type="Pfam" id="PF04932"/>
    </source>
</evidence>
<dbReference type="GO" id="GO:0016020">
    <property type="term" value="C:membrane"/>
    <property type="evidence" value="ECO:0007669"/>
    <property type="project" value="UniProtKB-SubCell"/>
</dbReference>
<proteinExistence type="predicted"/>
<keyword evidence="4 5" id="KW-0472">Membrane</keyword>
<dbReference type="PANTHER" id="PTHR37422">
    <property type="entry name" value="TEICHURONIC ACID BIOSYNTHESIS PROTEIN TUAE"/>
    <property type="match status" value="1"/>
</dbReference>
<reference evidence="9" key="1">
    <citation type="submission" date="2017-11" db="EMBL/GenBank/DDBJ databases">
        <authorList>
            <person name="Chan K.G."/>
            <person name="Lee L.S."/>
        </authorList>
    </citation>
    <scope>NUCLEOTIDE SEQUENCE [LARGE SCALE GENOMIC DNA]</scope>
    <source>
        <strain evidence="9">DSM 100970</strain>
    </source>
</reference>
<feature type="transmembrane region" description="Helical" evidence="5">
    <location>
        <begin position="71"/>
        <end position="90"/>
    </location>
</feature>
<feature type="transmembrane region" description="Helical" evidence="5">
    <location>
        <begin position="465"/>
        <end position="485"/>
    </location>
</feature>
<gene>
    <name evidence="8" type="ORF">CUN60_07575</name>
</gene>
<dbReference type="AlphaFoldDB" id="A0A2I7N6S3"/>
<evidence type="ECO:0000313" key="9">
    <source>
        <dbReference type="Proteomes" id="UP000236655"/>
    </source>
</evidence>
<feature type="transmembrane region" description="Helical" evidence="5">
    <location>
        <begin position="211"/>
        <end position="228"/>
    </location>
</feature>
<evidence type="ECO:0000256" key="1">
    <source>
        <dbReference type="ARBA" id="ARBA00004141"/>
    </source>
</evidence>
<accession>A0A2I7N6S3</accession>
<organism evidence="8 9">
    <name type="scientific">Aquella oligotrophica</name>
    <dbReference type="NCBI Taxonomy" id="2067065"/>
    <lineage>
        <taxon>Bacteria</taxon>
        <taxon>Pseudomonadati</taxon>
        <taxon>Pseudomonadota</taxon>
        <taxon>Betaproteobacteria</taxon>
        <taxon>Neisseriales</taxon>
        <taxon>Neisseriaceae</taxon>
        <taxon>Aquella</taxon>
    </lineage>
</organism>
<keyword evidence="3 5" id="KW-1133">Transmembrane helix</keyword>
<dbReference type="PANTHER" id="PTHR37422:SF13">
    <property type="entry name" value="LIPOPOLYSACCHARIDE BIOSYNTHESIS PROTEIN PA4999-RELATED"/>
    <property type="match status" value="1"/>
</dbReference>
<keyword evidence="9" id="KW-1185">Reference proteome</keyword>
<protein>
    <submittedName>
        <fullName evidence="8">Uncharacterized protein</fullName>
    </submittedName>
</protein>
<evidence type="ECO:0000256" key="3">
    <source>
        <dbReference type="ARBA" id="ARBA00022989"/>
    </source>
</evidence>
<keyword evidence="2 5" id="KW-0812">Transmembrane</keyword>
<evidence type="ECO:0000313" key="8">
    <source>
        <dbReference type="EMBL" id="AUR52164.1"/>
    </source>
</evidence>
<dbReference type="InterPro" id="IPR051533">
    <property type="entry name" value="WaaL-like"/>
</dbReference>
<evidence type="ECO:0000259" key="7">
    <source>
        <dbReference type="Pfam" id="PF11846"/>
    </source>
</evidence>
<dbReference type="InterPro" id="IPR021797">
    <property type="entry name" value="Wzy_C_2"/>
</dbReference>
<dbReference type="Proteomes" id="UP000236655">
    <property type="component" value="Chromosome"/>
</dbReference>
<feature type="domain" description="O-antigen ligase-related" evidence="6">
    <location>
        <begin position="219"/>
        <end position="399"/>
    </location>
</feature>
<feature type="transmembrane region" description="Helical" evidence="5">
    <location>
        <begin position="38"/>
        <end position="59"/>
    </location>
</feature>
<feature type="domain" description="Virulence factor membrane-bound polymerase C-terminal" evidence="7">
    <location>
        <begin position="424"/>
        <end position="585"/>
    </location>
</feature>
<evidence type="ECO:0000256" key="2">
    <source>
        <dbReference type="ARBA" id="ARBA00022692"/>
    </source>
</evidence>
<dbReference type="Pfam" id="PF04932">
    <property type="entry name" value="Wzy_C"/>
    <property type="match status" value="1"/>
</dbReference>
<feature type="transmembrane region" description="Helical" evidence="5">
    <location>
        <begin position="382"/>
        <end position="406"/>
    </location>
</feature>
<feature type="transmembrane region" description="Helical" evidence="5">
    <location>
        <begin position="96"/>
        <end position="115"/>
    </location>
</feature>
<feature type="transmembrane region" description="Helical" evidence="5">
    <location>
        <begin position="234"/>
        <end position="251"/>
    </location>
</feature>
<evidence type="ECO:0000256" key="4">
    <source>
        <dbReference type="ARBA" id="ARBA00023136"/>
    </source>
</evidence>
<sequence length="630" mass="72636">MTKLLTTAIPLVFLILFWIIPFLPTVSSGSAILIGFFLYRDLNSIFSAILLSISFLFLIKKKQLSINSSGLLIFCFILLLSIQLVFTNNIYNSLTYIGICTFILAIILILIMHNLDSAIKIKTVKYISGIILANSYLQITITALQLNKVTLYLHHIFYSYDLTQSANIFYNLLIGSDSRIVGGIYQTNNLAELLTWGLFANILLWQKRSKLFTFFLWFNALIISIFIALTFSRLIFLFLIFLFIYSIILYYKKSLYYARVVLLHLIILCMTTFVATKGYLNFAYYASPQMAVTEQKSSNNESSSNASNRLTTSINNILVSESKHQIKLASDSQRLFMWKQGFQMFLHHPILGIGWYNYPQYIFINNNASLPQLALPNNSHNIFIQLLATTGLCGCLLFLTFVINILNQIRKLPPEQQILPAGIIICSLIHSQTEYPLFYLPFFFCFIFTCGLVDNTNIKQIPIGYFKVTTILISIIVIWQVYIGYQNYYILAQFKKPDKSNNNQYNNILNKYSIGYNPLWSYYSDLDMAQKLNFYIYNQSNKQLFDLSYETTKKVYAYTPFANFGLKLAVMEQLKGNSDAAKQLIFTIYNHYHKFESDLTNALIGLSNGNPELQSTLLKYTQDWKKLEKE</sequence>
<name>A0A2I7N6S3_9NEIS</name>
<dbReference type="InterPro" id="IPR007016">
    <property type="entry name" value="O-antigen_ligase-rel_domated"/>
</dbReference>
<evidence type="ECO:0000256" key="5">
    <source>
        <dbReference type="SAM" id="Phobius"/>
    </source>
</evidence>
<dbReference type="KEGG" id="nba:CUN60_07575"/>
<comment type="subcellular location">
    <subcellularLocation>
        <location evidence="1">Membrane</location>
        <topology evidence="1">Multi-pass membrane protein</topology>
    </subcellularLocation>
</comment>
<dbReference type="Pfam" id="PF11846">
    <property type="entry name" value="Wzy_C_2"/>
    <property type="match status" value="1"/>
</dbReference>
<feature type="transmembrane region" description="Helical" evidence="5">
    <location>
        <begin position="260"/>
        <end position="280"/>
    </location>
</feature>